<sequence length="145" mass="16455">MNVKLRQRHRYIWMVMGIALPLLCLEAIEGIPQNVIADIPRHSCTLDIGICGINYEGDSQAIQIEQVKSKNSFGVVVNAPLKSAFTLLYLSNKQEYDESAVLLGAINSMGEYNFDLPENAENYKYLLLADKLNDKTLYHEEFKNQ</sequence>
<dbReference type="EMBL" id="MDGQ01000003">
    <property type="protein sequence ID" value="OEK06254.1"/>
    <property type="molecule type" value="Genomic_DNA"/>
</dbReference>
<comment type="caution">
    <text evidence="1">The sequence shown here is derived from an EMBL/GenBank/DDBJ whole genome shotgun (WGS) entry which is preliminary data.</text>
</comment>
<dbReference type="Proteomes" id="UP000095552">
    <property type="component" value="Unassembled WGS sequence"/>
</dbReference>
<evidence type="ECO:0000313" key="2">
    <source>
        <dbReference type="Proteomes" id="UP000095552"/>
    </source>
</evidence>
<name>A0A1E5T4E2_9BACT</name>
<dbReference type="OrthoDB" id="1163663at2"/>
<protein>
    <submittedName>
        <fullName evidence="1">Uncharacterized protein</fullName>
    </submittedName>
</protein>
<dbReference type="RefSeq" id="WP_069833566.1">
    <property type="nucleotide sequence ID" value="NZ_MDGQ01000003.1"/>
</dbReference>
<dbReference type="STRING" id="1563681.BFP71_00840"/>
<evidence type="ECO:0000313" key="1">
    <source>
        <dbReference type="EMBL" id="OEK06254.1"/>
    </source>
</evidence>
<gene>
    <name evidence="1" type="ORF">BFP71_00840</name>
</gene>
<reference evidence="1 2" key="1">
    <citation type="submission" date="2016-08" db="EMBL/GenBank/DDBJ databases">
        <title>Draft genome of Fabibacter sp. strain SK-8.</title>
        <authorList>
            <person name="Wong S.-K."/>
            <person name="Hamasaki K."/>
            <person name="Yoshizawa S."/>
        </authorList>
    </citation>
    <scope>NUCLEOTIDE SEQUENCE [LARGE SCALE GENOMIC DNA]</scope>
    <source>
        <strain evidence="1 2">SK-8</strain>
    </source>
</reference>
<keyword evidence="2" id="KW-1185">Reference proteome</keyword>
<organism evidence="1 2">
    <name type="scientific">Roseivirga misakiensis</name>
    <dbReference type="NCBI Taxonomy" id="1563681"/>
    <lineage>
        <taxon>Bacteria</taxon>
        <taxon>Pseudomonadati</taxon>
        <taxon>Bacteroidota</taxon>
        <taxon>Cytophagia</taxon>
        <taxon>Cytophagales</taxon>
        <taxon>Roseivirgaceae</taxon>
        <taxon>Roseivirga</taxon>
    </lineage>
</organism>
<accession>A0A1E5T4E2</accession>
<proteinExistence type="predicted"/>
<dbReference type="AlphaFoldDB" id="A0A1E5T4E2"/>